<feature type="repeat" description="TPR" evidence="3">
    <location>
        <begin position="49"/>
        <end position="82"/>
    </location>
</feature>
<dbReference type="Pfam" id="PF13181">
    <property type="entry name" value="TPR_8"/>
    <property type="match status" value="1"/>
</dbReference>
<dbReference type="InterPro" id="IPR019734">
    <property type="entry name" value="TPR_rpt"/>
</dbReference>
<reference evidence="5" key="2">
    <citation type="submission" date="2021-08" db="EMBL/GenBank/DDBJ databases">
        <authorList>
            <person name="Dalcin Martins P."/>
        </authorList>
    </citation>
    <scope>NUCLEOTIDE SEQUENCE</scope>
    <source>
        <strain evidence="5">MAG_39</strain>
    </source>
</reference>
<dbReference type="InterPro" id="IPR011990">
    <property type="entry name" value="TPR-like_helical_dom_sf"/>
</dbReference>
<dbReference type="PROSITE" id="PS50005">
    <property type="entry name" value="TPR"/>
    <property type="match status" value="3"/>
</dbReference>
<dbReference type="InterPro" id="IPR051685">
    <property type="entry name" value="Ycf3/AcsC/BcsC/TPR_MFPF"/>
</dbReference>
<keyword evidence="4" id="KW-0732">Signal</keyword>
<comment type="caution">
    <text evidence="5">The sequence shown here is derived from an EMBL/GenBank/DDBJ whole genome shotgun (WGS) entry which is preliminary data.</text>
</comment>
<dbReference type="SMART" id="SM00028">
    <property type="entry name" value="TPR"/>
    <property type="match status" value="4"/>
</dbReference>
<evidence type="ECO:0000256" key="4">
    <source>
        <dbReference type="SAM" id="SignalP"/>
    </source>
</evidence>
<feature type="chain" id="PRO_5036909977" evidence="4">
    <location>
        <begin position="26"/>
        <end position="194"/>
    </location>
</feature>
<feature type="repeat" description="TPR" evidence="3">
    <location>
        <begin position="117"/>
        <end position="150"/>
    </location>
</feature>
<name>A0A953JAU1_9BACT</name>
<evidence type="ECO:0000256" key="3">
    <source>
        <dbReference type="PROSITE-ProRule" id="PRU00339"/>
    </source>
</evidence>
<gene>
    <name evidence="5" type="ORF">K8I29_16045</name>
</gene>
<dbReference type="InterPro" id="IPR011717">
    <property type="entry name" value="TPR-4"/>
</dbReference>
<sequence length="194" mass="21768">METRLLPICLLFLALLPAFSRSALAGSAPEAPDPASRELQIPSPPLSPAAMYFRLGVSLSDEKRHREAIQAFGEAVRLKPGFVDAHVRLGIEYYRLGRYREAADSYRQALAIAPELVSLYNKLGTAYIMLGDYPSATDIFIQALRRDPDNPAMHFNLGIVHFLRGDKAAAEREYGILKNLDREYAERLFDLIYP</sequence>
<dbReference type="PANTHER" id="PTHR44943:SF8">
    <property type="entry name" value="TPR REPEAT-CONTAINING PROTEIN MJ0263"/>
    <property type="match status" value="1"/>
</dbReference>
<evidence type="ECO:0000256" key="2">
    <source>
        <dbReference type="ARBA" id="ARBA00022803"/>
    </source>
</evidence>
<dbReference type="Proteomes" id="UP000705867">
    <property type="component" value="Unassembled WGS sequence"/>
</dbReference>
<keyword evidence="2 3" id="KW-0802">TPR repeat</keyword>
<accession>A0A953JAU1</accession>
<dbReference type="PROSITE" id="PS50293">
    <property type="entry name" value="TPR_REGION"/>
    <property type="match status" value="2"/>
</dbReference>
<dbReference type="PANTHER" id="PTHR44943">
    <property type="entry name" value="CELLULOSE SYNTHASE OPERON PROTEIN C"/>
    <property type="match status" value="1"/>
</dbReference>
<protein>
    <submittedName>
        <fullName evidence="5">Tetratricopeptide repeat protein</fullName>
    </submittedName>
</protein>
<feature type="repeat" description="TPR" evidence="3">
    <location>
        <begin position="83"/>
        <end position="116"/>
    </location>
</feature>
<dbReference type="SUPFAM" id="SSF48452">
    <property type="entry name" value="TPR-like"/>
    <property type="match status" value="1"/>
</dbReference>
<dbReference type="EMBL" id="JAIOIV010000127">
    <property type="protein sequence ID" value="MBZ0157707.1"/>
    <property type="molecule type" value="Genomic_DNA"/>
</dbReference>
<organism evidence="5 6">
    <name type="scientific">Candidatus Nitrobium versatile</name>
    <dbReference type="NCBI Taxonomy" id="2884831"/>
    <lineage>
        <taxon>Bacteria</taxon>
        <taxon>Pseudomonadati</taxon>
        <taxon>Nitrospirota</taxon>
        <taxon>Nitrospiria</taxon>
        <taxon>Nitrospirales</taxon>
        <taxon>Nitrospiraceae</taxon>
        <taxon>Candidatus Nitrobium</taxon>
    </lineage>
</organism>
<dbReference type="AlphaFoldDB" id="A0A953JAU1"/>
<feature type="signal peptide" evidence="4">
    <location>
        <begin position="1"/>
        <end position="25"/>
    </location>
</feature>
<dbReference type="Pfam" id="PF07721">
    <property type="entry name" value="TPR_4"/>
    <property type="match status" value="1"/>
</dbReference>
<dbReference type="GO" id="GO:0042802">
    <property type="term" value="F:identical protein binding"/>
    <property type="evidence" value="ECO:0007669"/>
    <property type="project" value="InterPro"/>
</dbReference>
<reference evidence="5" key="1">
    <citation type="journal article" date="2021" name="bioRxiv">
        <title>Unraveling nitrogen, sulfur and carbon metabolic pathways and microbial community transcriptional responses to substrate deprivation and toxicity stresses in a bioreactor mimicking anoxic brackish coastal sediment conditions.</title>
        <authorList>
            <person name="Martins P.D."/>
            <person name="Echeveste M.J."/>
            <person name="Arshad A."/>
            <person name="Kurth J."/>
            <person name="Ouboter H."/>
            <person name="Jetten M.S.M."/>
            <person name="Welte C.U."/>
        </authorList>
    </citation>
    <scope>NUCLEOTIDE SEQUENCE</scope>
    <source>
        <strain evidence="5">MAG_39</strain>
    </source>
</reference>
<dbReference type="Gene3D" id="1.25.40.10">
    <property type="entry name" value="Tetratricopeptide repeat domain"/>
    <property type="match status" value="1"/>
</dbReference>
<keyword evidence="1" id="KW-0677">Repeat</keyword>
<dbReference type="Pfam" id="PF13414">
    <property type="entry name" value="TPR_11"/>
    <property type="match status" value="1"/>
</dbReference>
<evidence type="ECO:0000256" key="1">
    <source>
        <dbReference type="ARBA" id="ARBA00022737"/>
    </source>
</evidence>
<evidence type="ECO:0000313" key="6">
    <source>
        <dbReference type="Proteomes" id="UP000705867"/>
    </source>
</evidence>
<evidence type="ECO:0000313" key="5">
    <source>
        <dbReference type="EMBL" id="MBZ0157707.1"/>
    </source>
</evidence>
<proteinExistence type="predicted"/>